<dbReference type="Pfam" id="PF02130">
    <property type="entry name" value="YbeY"/>
    <property type="match status" value="1"/>
</dbReference>
<dbReference type="RefSeq" id="WP_153831548.1">
    <property type="nucleotide sequence ID" value="NZ_WJQR01000001.1"/>
</dbReference>
<keyword evidence="5 9" id="KW-0479">Metal-binding</keyword>
<evidence type="ECO:0000313" key="13">
    <source>
        <dbReference type="Proteomes" id="UP000430975"/>
    </source>
</evidence>
<evidence type="ECO:0000256" key="7">
    <source>
        <dbReference type="ARBA" id="ARBA00022801"/>
    </source>
</evidence>
<evidence type="ECO:0000256" key="3">
    <source>
        <dbReference type="ARBA" id="ARBA00022552"/>
    </source>
</evidence>
<dbReference type="Proteomes" id="UP000440066">
    <property type="component" value="Unassembled WGS sequence"/>
</dbReference>
<accession>A0A6I2GGG1</accession>
<dbReference type="SUPFAM" id="SSF55486">
    <property type="entry name" value="Metalloproteases ('zincins'), catalytic domain"/>
    <property type="match status" value="1"/>
</dbReference>
<evidence type="ECO:0000256" key="9">
    <source>
        <dbReference type="HAMAP-Rule" id="MF_00009"/>
    </source>
</evidence>
<evidence type="ECO:0000313" key="12">
    <source>
        <dbReference type="EMBL" id="MRJ46445.1"/>
    </source>
</evidence>
<dbReference type="InterPro" id="IPR023091">
    <property type="entry name" value="MetalPrtase_cat_dom_sf_prd"/>
</dbReference>
<evidence type="ECO:0000256" key="4">
    <source>
        <dbReference type="ARBA" id="ARBA00022722"/>
    </source>
</evidence>
<comment type="subcellular location">
    <subcellularLocation>
        <location evidence="9">Cytoplasm</location>
    </subcellularLocation>
</comment>
<dbReference type="EMBL" id="WJQT01000002">
    <property type="protein sequence ID" value="MRJ46445.1"/>
    <property type="molecule type" value="Genomic_DNA"/>
</dbReference>
<evidence type="ECO:0000256" key="2">
    <source>
        <dbReference type="ARBA" id="ARBA00022517"/>
    </source>
</evidence>
<keyword evidence="3 9" id="KW-0698">rRNA processing</keyword>
<comment type="caution">
    <text evidence="11">The sequence shown here is derived from an EMBL/GenBank/DDBJ whole genome shotgun (WGS) entry which is preliminary data.</text>
</comment>
<reference evidence="12 14" key="1">
    <citation type="submission" date="2019-11" db="EMBL/GenBank/DDBJ databases">
        <title>Characterisation of Fundicoccus ignavus gen. nov. sp. nov., a novel genus of the family Aerococcaceae from bulk tank milk.</title>
        <authorList>
            <person name="Siebert A."/>
            <person name="Huptas C."/>
            <person name="Wenning M."/>
            <person name="Scherer S."/>
            <person name="Doll E.V."/>
        </authorList>
    </citation>
    <scope>NUCLEOTIDE SEQUENCE [LARGE SCALE GENOMIC DNA]</scope>
    <source>
        <strain evidence="12 14">DSM 109652</strain>
    </source>
</reference>
<keyword evidence="6 9" id="KW-0255">Endonuclease</keyword>
<dbReference type="InterPro" id="IPR020549">
    <property type="entry name" value="YbeY_CS"/>
</dbReference>
<gene>
    <name evidence="9 11" type="primary">ybeY</name>
    <name evidence="12" type="ORF">GF867_02540</name>
    <name evidence="11" type="ORF">GIY09_03220</name>
    <name evidence="10" type="ORF">GIY11_01340</name>
</gene>
<evidence type="ECO:0000313" key="14">
    <source>
        <dbReference type="Proteomes" id="UP000440066"/>
    </source>
</evidence>
<comment type="cofactor">
    <cofactor evidence="9">
        <name>Zn(2+)</name>
        <dbReference type="ChEBI" id="CHEBI:29105"/>
    </cofactor>
    <text evidence="9">Binds 1 zinc ion.</text>
</comment>
<comment type="similarity">
    <text evidence="1 9">Belongs to the endoribonuclease YbeY family.</text>
</comment>
<dbReference type="PROSITE" id="PS01306">
    <property type="entry name" value="UPF0054"/>
    <property type="match status" value="1"/>
</dbReference>
<dbReference type="EC" id="3.1.-.-" evidence="9"/>
<feature type="binding site" evidence="9">
    <location>
        <position position="149"/>
    </location>
    <ligand>
        <name>Zn(2+)</name>
        <dbReference type="ChEBI" id="CHEBI:29105"/>
        <note>catalytic</note>
    </ligand>
</feature>
<proteinExistence type="inferred from homology"/>
<feature type="binding site" evidence="9">
    <location>
        <position position="145"/>
    </location>
    <ligand>
        <name>Zn(2+)</name>
        <dbReference type="ChEBI" id="CHEBI:29105"/>
        <note>catalytic</note>
    </ligand>
</feature>
<sequence>MIIDIIDEDSYLTVEQSKLIEDVVSLTASYLGFKDEAEVDISIVSNEEIHQLNLEYRQIDRPTDVLSFALEEVASEFDLPDLASFMAEFNQNKDSDSDEDNSDVEEVQGLARHLGDIIISFQRAQEQAEDYGHSFERELAFLAVHGFLHLNGFDHQTEEEEAQMFGIQEEVLSQYGLTR</sequence>
<dbReference type="EMBL" id="WJQR01000001">
    <property type="protein sequence ID" value="MRI80678.1"/>
    <property type="molecule type" value="Genomic_DNA"/>
</dbReference>
<evidence type="ECO:0000256" key="6">
    <source>
        <dbReference type="ARBA" id="ARBA00022759"/>
    </source>
</evidence>
<keyword evidence="8 9" id="KW-0862">Zinc</keyword>
<dbReference type="GO" id="GO:0006364">
    <property type="term" value="P:rRNA processing"/>
    <property type="evidence" value="ECO:0007669"/>
    <property type="project" value="UniProtKB-UniRule"/>
</dbReference>
<evidence type="ECO:0000256" key="1">
    <source>
        <dbReference type="ARBA" id="ARBA00010875"/>
    </source>
</evidence>
<reference evidence="13 15" key="2">
    <citation type="submission" date="2019-11" db="EMBL/GenBank/DDBJ databases">
        <title>Characterisation of Fundicoccus ignavus gen. nov. sp. nov., a novel genus of the family Aerococcaceae isolated from bulk tank milk.</title>
        <authorList>
            <person name="Siebert A."/>
            <person name="Huptas C."/>
            <person name="Wenning M."/>
            <person name="Scherer S."/>
            <person name="Doll E.V."/>
        </authorList>
    </citation>
    <scope>NUCLEOTIDE SEQUENCE [LARGE SCALE GENOMIC DNA]</scope>
    <source>
        <strain evidence="10 15">DSM 109653</strain>
        <strain evidence="11 13">WS4759</strain>
    </source>
</reference>
<name>A0A6I2GGG1_9LACT</name>
<evidence type="ECO:0000313" key="15">
    <source>
        <dbReference type="Proteomes" id="UP000469870"/>
    </source>
</evidence>
<dbReference type="PANTHER" id="PTHR46986">
    <property type="entry name" value="ENDORIBONUCLEASE YBEY, CHLOROPLASTIC"/>
    <property type="match status" value="1"/>
</dbReference>
<protein>
    <recommendedName>
        <fullName evidence="9">Endoribonuclease YbeY</fullName>
        <ecNumber evidence="9">3.1.-.-</ecNumber>
    </recommendedName>
</protein>
<keyword evidence="7 9" id="KW-0378">Hydrolase</keyword>
<evidence type="ECO:0000313" key="11">
    <source>
        <dbReference type="EMBL" id="MRI84912.1"/>
    </source>
</evidence>
<dbReference type="HAMAP" id="MF_00009">
    <property type="entry name" value="Endoribonucl_YbeY"/>
    <property type="match status" value="1"/>
</dbReference>
<keyword evidence="4 9" id="KW-0540">Nuclease</keyword>
<dbReference type="PANTHER" id="PTHR46986:SF1">
    <property type="entry name" value="ENDORIBONUCLEASE YBEY, CHLOROPLASTIC"/>
    <property type="match status" value="1"/>
</dbReference>
<dbReference type="GO" id="GO:0004521">
    <property type="term" value="F:RNA endonuclease activity"/>
    <property type="evidence" value="ECO:0007669"/>
    <property type="project" value="UniProtKB-UniRule"/>
</dbReference>
<dbReference type="AlphaFoldDB" id="A0A6I2GGG1"/>
<feature type="binding site" evidence="9">
    <location>
        <position position="155"/>
    </location>
    <ligand>
        <name>Zn(2+)</name>
        <dbReference type="ChEBI" id="CHEBI:29105"/>
        <note>catalytic</note>
    </ligand>
</feature>
<dbReference type="GO" id="GO:0004222">
    <property type="term" value="F:metalloendopeptidase activity"/>
    <property type="evidence" value="ECO:0007669"/>
    <property type="project" value="InterPro"/>
</dbReference>
<organism evidence="11 13">
    <name type="scientific">Fundicoccus ignavus</name>
    <dbReference type="NCBI Taxonomy" id="2664442"/>
    <lineage>
        <taxon>Bacteria</taxon>
        <taxon>Bacillati</taxon>
        <taxon>Bacillota</taxon>
        <taxon>Bacilli</taxon>
        <taxon>Lactobacillales</taxon>
        <taxon>Aerococcaceae</taxon>
        <taxon>Fundicoccus</taxon>
    </lineage>
</organism>
<keyword evidence="13" id="KW-1185">Reference proteome</keyword>
<dbReference type="Proteomes" id="UP000469870">
    <property type="component" value="Unassembled WGS sequence"/>
</dbReference>
<dbReference type="Gene3D" id="3.40.390.30">
    <property type="entry name" value="Metalloproteases ('zincins'), catalytic domain"/>
    <property type="match status" value="1"/>
</dbReference>
<comment type="function">
    <text evidence="9">Single strand-specific metallo-endoribonuclease involved in late-stage 70S ribosome quality control and in maturation of the 3' terminus of the 16S rRNA.</text>
</comment>
<dbReference type="Proteomes" id="UP000430975">
    <property type="component" value="Unassembled WGS sequence"/>
</dbReference>
<evidence type="ECO:0000256" key="8">
    <source>
        <dbReference type="ARBA" id="ARBA00022833"/>
    </source>
</evidence>
<dbReference type="NCBIfam" id="TIGR00043">
    <property type="entry name" value="rRNA maturation RNase YbeY"/>
    <property type="match status" value="1"/>
</dbReference>
<dbReference type="EMBL" id="WJQS01000002">
    <property type="protein sequence ID" value="MRI84912.1"/>
    <property type="molecule type" value="Genomic_DNA"/>
</dbReference>
<keyword evidence="9" id="KW-0963">Cytoplasm</keyword>
<keyword evidence="2 9" id="KW-0690">Ribosome biogenesis</keyword>
<evidence type="ECO:0000256" key="5">
    <source>
        <dbReference type="ARBA" id="ARBA00022723"/>
    </source>
</evidence>
<dbReference type="GO" id="GO:0005737">
    <property type="term" value="C:cytoplasm"/>
    <property type="evidence" value="ECO:0007669"/>
    <property type="project" value="UniProtKB-SubCell"/>
</dbReference>
<evidence type="ECO:0000313" key="10">
    <source>
        <dbReference type="EMBL" id="MRI80678.1"/>
    </source>
</evidence>
<dbReference type="GO" id="GO:0008270">
    <property type="term" value="F:zinc ion binding"/>
    <property type="evidence" value="ECO:0007669"/>
    <property type="project" value="UniProtKB-UniRule"/>
</dbReference>
<dbReference type="InterPro" id="IPR002036">
    <property type="entry name" value="YbeY"/>
</dbReference>